<accession>A0A9D5D622</accession>
<proteinExistence type="inferred from homology"/>
<dbReference type="PANTHER" id="PTHR48051">
    <property type="match status" value="1"/>
</dbReference>
<evidence type="ECO:0000256" key="2">
    <source>
        <dbReference type="ARBA" id="ARBA00022737"/>
    </source>
</evidence>
<dbReference type="InterPro" id="IPR050216">
    <property type="entry name" value="LRR_domain-containing"/>
</dbReference>
<keyword evidence="1" id="KW-0433">Leucine-rich repeat</keyword>
<dbReference type="GO" id="GO:0005737">
    <property type="term" value="C:cytoplasm"/>
    <property type="evidence" value="ECO:0007669"/>
    <property type="project" value="TreeGrafter"/>
</dbReference>
<evidence type="ECO:0000256" key="3">
    <source>
        <dbReference type="ARBA" id="ARBA00023786"/>
    </source>
</evidence>
<evidence type="ECO:0000313" key="6">
    <source>
        <dbReference type="EMBL" id="KAJ0985132.1"/>
    </source>
</evidence>
<dbReference type="SUPFAM" id="SSF52058">
    <property type="entry name" value="L domain-like"/>
    <property type="match status" value="1"/>
</dbReference>
<evidence type="ECO:0000256" key="5">
    <source>
        <dbReference type="SAM" id="MobiDB-lite"/>
    </source>
</evidence>
<dbReference type="OrthoDB" id="1668230at2759"/>
<protein>
    <submittedName>
        <fullName evidence="6">Uncharacterized protein</fullName>
    </submittedName>
</protein>
<dbReference type="SMART" id="SM00364">
    <property type="entry name" value="LRR_BAC"/>
    <property type="match status" value="7"/>
</dbReference>
<dbReference type="Proteomes" id="UP001085076">
    <property type="component" value="Miscellaneous, Linkage group lg01"/>
</dbReference>
<dbReference type="SMART" id="SM00365">
    <property type="entry name" value="LRR_SD22"/>
    <property type="match status" value="5"/>
</dbReference>
<feature type="region of interest" description="Disordered" evidence="5">
    <location>
        <begin position="1"/>
        <end position="20"/>
    </location>
</feature>
<dbReference type="InterPro" id="IPR001611">
    <property type="entry name" value="Leu-rich_rpt"/>
</dbReference>
<organism evidence="6 7">
    <name type="scientific">Dioscorea zingiberensis</name>
    <dbReference type="NCBI Taxonomy" id="325984"/>
    <lineage>
        <taxon>Eukaryota</taxon>
        <taxon>Viridiplantae</taxon>
        <taxon>Streptophyta</taxon>
        <taxon>Embryophyta</taxon>
        <taxon>Tracheophyta</taxon>
        <taxon>Spermatophyta</taxon>
        <taxon>Magnoliopsida</taxon>
        <taxon>Liliopsida</taxon>
        <taxon>Dioscoreales</taxon>
        <taxon>Dioscoreaceae</taxon>
        <taxon>Dioscorea</taxon>
    </lineage>
</organism>
<sequence>MKMDRRNRGEEEKEREEHKVDLSGMSLDSFPYTSLNLACITKLDLSNNNLESIPESMMARLLNLVVLDVHSNQLRVLPNSIGCLSKLKVIDVSSNMLEFLPKTIENCRALEEVNVNFNKLTRLPDTMGFELTNLEKLSVNSNKLVYLPFSTSHLTGLRYLDVHLNSLRSLPDGLENLIHLHTLNISQNFHFLHSLPYSIGLLQSLTDLNISYNSISTLPHSFSLLKNLKNFSAEGNPIVSPPMEVVLKGVDEVRDYMTAKMTEGFKVSGRSCNTKRSSSSSWWKRMGLKCGAFDGRMVYRNEGLLITPEHDHEEHGSSTTSVKTPSRLAGIMMSPLRVFSPGRRSFS</sequence>
<dbReference type="InterPro" id="IPR003591">
    <property type="entry name" value="Leu-rich_rpt_typical-subtyp"/>
</dbReference>
<comment type="caution">
    <text evidence="6">The sequence shown here is derived from an EMBL/GenBank/DDBJ whole genome shotgun (WGS) entry which is preliminary data.</text>
</comment>
<keyword evidence="2" id="KW-0677">Repeat</keyword>
<reference evidence="6" key="1">
    <citation type="submission" date="2021-03" db="EMBL/GenBank/DDBJ databases">
        <authorList>
            <person name="Li Z."/>
            <person name="Yang C."/>
        </authorList>
    </citation>
    <scope>NUCLEOTIDE SEQUENCE</scope>
    <source>
        <strain evidence="6">Dzin_1.0</strain>
        <tissue evidence="6">Leaf</tissue>
    </source>
</reference>
<gene>
    <name evidence="6" type="ORF">J5N97_003488</name>
</gene>
<dbReference type="Pfam" id="PF13855">
    <property type="entry name" value="LRR_8"/>
    <property type="match status" value="3"/>
</dbReference>
<dbReference type="InterPro" id="IPR032675">
    <property type="entry name" value="LRR_dom_sf"/>
</dbReference>
<reference evidence="6" key="2">
    <citation type="journal article" date="2022" name="Hortic Res">
        <title>The genome of Dioscorea zingiberensis sheds light on the biosynthesis, origin and evolution of the medicinally important diosgenin saponins.</title>
        <authorList>
            <person name="Li Y."/>
            <person name="Tan C."/>
            <person name="Li Z."/>
            <person name="Guo J."/>
            <person name="Li S."/>
            <person name="Chen X."/>
            <person name="Wang C."/>
            <person name="Dai X."/>
            <person name="Yang H."/>
            <person name="Song W."/>
            <person name="Hou L."/>
            <person name="Xu J."/>
            <person name="Tong Z."/>
            <person name="Xu A."/>
            <person name="Yuan X."/>
            <person name="Wang W."/>
            <person name="Yang Q."/>
            <person name="Chen L."/>
            <person name="Sun Z."/>
            <person name="Wang K."/>
            <person name="Pan B."/>
            <person name="Chen J."/>
            <person name="Bao Y."/>
            <person name="Liu F."/>
            <person name="Qi X."/>
            <person name="Gang D.R."/>
            <person name="Wen J."/>
            <person name="Li J."/>
        </authorList>
    </citation>
    <scope>NUCLEOTIDE SEQUENCE</scope>
    <source>
        <strain evidence="6">Dzin_1.0</strain>
    </source>
</reference>
<name>A0A9D5D622_9LILI</name>
<dbReference type="PROSITE" id="PS51450">
    <property type="entry name" value="LRR"/>
    <property type="match status" value="3"/>
</dbReference>
<dbReference type="AlphaFoldDB" id="A0A9D5D622"/>
<evidence type="ECO:0000256" key="4">
    <source>
        <dbReference type="ARBA" id="ARBA00037519"/>
    </source>
</evidence>
<dbReference type="EMBL" id="JAGGNH010000001">
    <property type="protein sequence ID" value="KAJ0985132.1"/>
    <property type="molecule type" value="Genomic_DNA"/>
</dbReference>
<evidence type="ECO:0000256" key="1">
    <source>
        <dbReference type="ARBA" id="ARBA00022614"/>
    </source>
</evidence>
<dbReference type="PRINTS" id="PR00019">
    <property type="entry name" value="LEURICHRPT"/>
</dbReference>
<dbReference type="Gene3D" id="3.80.10.10">
    <property type="entry name" value="Ribonuclease Inhibitor"/>
    <property type="match status" value="2"/>
</dbReference>
<keyword evidence="7" id="KW-1185">Reference proteome</keyword>
<evidence type="ECO:0000313" key="7">
    <source>
        <dbReference type="Proteomes" id="UP001085076"/>
    </source>
</evidence>
<dbReference type="SMART" id="SM00369">
    <property type="entry name" value="LRR_TYP"/>
    <property type="match status" value="7"/>
</dbReference>
<comment type="similarity">
    <text evidence="3">Belongs to the SHOC2 family.</text>
</comment>
<comment type="function">
    <text evidence="4">Leucine-rich repeat protein that likely mediates protein interactions, possibly in the context of signal transduction.</text>
</comment>
<dbReference type="PANTHER" id="PTHR48051:SF46">
    <property type="entry name" value="LEUCINE RICH REPEAT-CONTAINING DOMAIN PROTEIN"/>
    <property type="match status" value="1"/>
</dbReference>